<feature type="signal peptide" evidence="1">
    <location>
        <begin position="1"/>
        <end position="18"/>
    </location>
</feature>
<dbReference type="EMBL" id="NNRM01000053">
    <property type="protein sequence ID" value="OYR20406.1"/>
    <property type="molecule type" value="Genomic_DNA"/>
</dbReference>
<organism evidence="2 5">
    <name type="scientific">Brucella pseudogrignonensis</name>
    <dbReference type="NCBI Taxonomy" id="419475"/>
    <lineage>
        <taxon>Bacteria</taxon>
        <taxon>Pseudomonadati</taxon>
        <taxon>Pseudomonadota</taxon>
        <taxon>Alphaproteobacteria</taxon>
        <taxon>Hyphomicrobiales</taxon>
        <taxon>Brucellaceae</taxon>
        <taxon>Brucella/Ochrobactrum group</taxon>
        <taxon>Brucella</taxon>
    </lineage>
</organism>
<dbReference type="AlphaFoldDB" id="A0A1A9FPV6"/>
<keyword evidence="1" id="KW-0732">Signal</keyword>
<keyword evidence="4" id="KW-1185">Reference proteome</keyword>
<evidence type="ECO:0008006" key="6">
    <source>
        <dbReference type="Google" id="ProtNLM"/>
    </source>
</evidence>
<gene>
    <name evidence="3" type="ORF">CEV34_5357</name>
    <name evidence="2" type="ORF">EHE22_01845</name>
</gene>
<reference evidence="3 4" key="1">
    <citation type="submission" date="2017-07" db="EMBL/GenBank/DDBJ databases">
        <title>Phylogenetic study on the rhizospheric bacterium Ochrobactrum sp. A44.</title>
        <authorList>
            <person name="Krzyzanowska D.M."/>
            <person name="Ossowicki A."/>
            <person name="Rajewska M."/>
            <person name="Maciag T."/>
            <person name="Kaczynski Z."/>
            <person name="Czerwicka M."/>
            <person name="Jafra S."/>
        </authorList>
    </citation>
    <scope>NUCLEOTIDE SEQUENCE [LARGE SCALE GENOMIC DNA]</scope>
    <source>
        <strain evidence="3 4">CCUG 30717</strain>
    </source>
</reference>
<dbReference type="EMBL" id="PKQI01000001">
    <property type="protein sequence ID" value="NNV19170.1"/>
    <property type="molecule type" value="Genomic_DNA"/>
</dbReference>
<reference evidence="2 5" key="2">
    <citation type="submission" date="2018-11" db="EMBL/GenBank/DDBJ databases">
        <title>Genome sequencing and analysis.</title>
        <authorList>
            <person name="Huang Y.-T."/>
        </authorList>
    </citation>
    <scope>NUCLEOTIDE SEQUENCE [LARGE SCALE GENOMIC DNA]</scope>
    <source>
        <strain evidence="2 5">SHIN</strain>
    </source>
</reference>
<evidence type="ECO:0000313" key="3">
    <source>
        <dbReference type="EMBL" id="OYR20406.1"/>
    </source>
</evidence>
<dbReference type="Proteomes" id="UP000216188">
    <property type="component" value="Unassembled WGS sequence"/>
</dbReference>
<evidence type="ECO:0000256" key="1">
    <source>
        <dbReference type="SAM" id="SignalP"/>
    </source>
</evidence>
<feature type="chain" id="PRO_5008387407" description="Lysozyme inhibitor" evidence="1">
    <location>
        <begin position="19"/>
        <end position="101"/>
    </location>
</feature>
<accession>A0A1A9FPV6</accession>
<comment type="caution">
    <text evidence="2">The sequence shown here is derived from an EMBL/GenBank/DDBJ whole genome shotgun (WGS) entry which is preliminary data.</text>
</comment>
<protein>
    <recommendedName>
        <fullName evidence="6">Lysozyme inhibitor</fullName>
    </recommendedName>
</protein>
<dbReference type="KEGG" id="ops:A8A54_11985"/>
<dbReference type="Proteomes" id="UP000526233">
    <property type="component" value="Unassembled WGS sequence"/>
</dbReference>
<proteinExistence type="predicted"/>
<dbReference type="OrthoDB" id="8449057at2"/>
<sequence>MRFCLIAALALSPSIALAEADQDHISYICDHENAIEIITSQDKPEQIILNAFGRERSLEKTTDAPHKTFVGEGYEISFTTMEKIFVTSQGATLTCNVDAIE</sequence>
<name>A0A1A9FPV6_9HYPH</name>
<evidence type="ECO:0000313" key="2">
    <source>
        <dbReference type="EMBL" id="NNV19170.1"/>
    </source>
</evidence>
<evidence type="ECO:0000313" key="5">
    <source>
        <dbReference type="Proteomes" id="UP000526233"/>
    </source>
</evidence>
<dbReference type="RefSeq" id="WP_007878207.1">
    <property type="nucleotide sequence ID" value="NZ_CAXURC020000002.1"/>
</dbReference>
<evidence type="ECO:0000313" key="4">
    <source>
        <dbReference type="Proteomes" id="UP000216188"/>
    </source>
</evidence>